<name>M4F2H6_BRACM</name>
<dbReference type="OMA" id="CSSRIVR"/>
<protein>
    <submittedName>
        <fullName evidence="1">Uncharacterized protein</fullName>
    </submittedName>
</protein>
<reference evidence="1 2" key="1">
    <citation type="journal article" date="2011" name="Nat. Genet.">
        <title>The genome of the mesopolyploid crop species Brassica rapa.</title>
        <authorList>
            <consortium name="Brassica rapa Genome Sequencing Project Consortium"/>
            <person name="Wang X."/>
            <person name="Wang H."/>
            <person name="Wang J."/>
            <person name="Sun R."/>
            <person name="Wu J."/>
            <person name="Liu S."/>
            <person name="Bai Y."/>
            <person name="Mun J.H."/>
            <person name="Bancroft I."/>
            <person name="Cheng F."/>
            <person name="Huang S."/>
            <person name="Li X."/>
            <person name="Hua W."/>
            <person name="Wang J."/>
            <person name="Wang X."/>
            <person name="Freeling M."/>
            <person name="Pires J.C."/>
            <person name="Paterson A.H."/>
            <person name="Chalhoub B."/>
            <person name="Wang B."/>
            <person name="Hayward A."/>
            <person name="Sharpe A.G."/>
            <person name="Park B.S."/>
            <person name="Weisshaar B."/>
            <person name="Liu B."/>
            <person name="Li B."/>
            <person name="Liu B."/>
            <person name="Tong C."/>
            <person name="Song C."/>
            <person name="Duran C."/>
            <person name="Peng C."/>
            <person name="Geng C."/>
            <person name="Koh C."/>
            <person name="Lin C."/>
            <person name="Edwards D."/>
            <person name="Mu D."/>
            <person name="Shen D."/>
            <person name="Soumpourou E."/>
            <person name="Li F."/>
            <person name="Fraser F."/>
            <person name="Conant G."/>
            <person name="Lassalle G."/>
            <person name="King G.J."/>
            <person name="Bonnema G."/>
            <person name="Tang H."/>
            <person name="Wang H."/>
            <person name="Belcram H."/>
            <person name="Zhou H."/>
            <person name="Hirakawa H."/>
            <person name="Abe H."/>
            <person name="Guo H."/>
            <person name="Wang H."/>
            <person name="Jin H."/>
            <person name="Parkin I.A."/>
            <person name="Batley J."/>
            <person name="Kim J.S."/>
            <person name="Just J."/>
            <person name="Li J."/>
            <person name="Xu J."/>
            <person name="Deng J."/>
            <person name="Kim J.A."/>
            <person name="Li J."/>
            <person name="Yu J."/>
            <person name="Meng J."/>
            <person name="Wang J."/>
            <person name="Min J."/>
            <person name="Poulain J."/>
            <person name="Wang J."/>
            <person name="Hatakeyama K."/>
            <person name="Wu K."/>
            <person name="Wang L."/>
            <person name="Fang L."/>
            <person name="Trick M."/>
            <person name="Links M.G."/>
            <person name="Zhao M."/>
            <person name="Jin M."/>
            <person name="Ramchiary N."/>
            <person name="Drou N."/>
            <person name="Berkman P.J."/>
            <person name="Cai Q."/>
            <person name="Huang Q."/>
            <person name="Li R."/>
            <person name="Tabata S."/>
            <person name="Cheng S."/>
            <person name="Zhang S."/>
            <person name="Zhang S."/>
            <person name="Huang S."/>
            <person name="Sato S."/>
            <person name="Sun S."/>
            <person name="Kwon S.J."/>
            <person name="Choi S.R."/>
            <person name="Lee T.H."/>
            <person name="Fan W."/>
            <person name="Zhao X."/>
            <person name="Tan X."/>
            <person name="Xu X."/>
            <person name="Wang Y."/>
            <person name="Qiu Y."/>
            <person name="Yin Y."/>
            <person name="Li Y."/>
            <person name="Du Y."/>
            <person name="Liao Y."/>
            <person name="Lim Y."/>
            <person name="Narusaka Y."/>
            <person name="Wang Y."/>
            <person name="Wang Z."/>
            <person name="Li Z."/>
            <person name="Wang Z."/>
            <person name="Xiong Z."/>
            <person name="Zhang Z."/>
        </authorList>
    </citation>
    <scope>NUCLEOTIDE SEQUENCE [LARGE SCALE GENOMIC DNA]</scope>
    <source>
        <strain evidence="1 2">cv. Chiifu-401-42</strain>
    </source>
</reference>
<sequence>MEEKIPMMPHNTFLTLRYRLLINIATASNYLPAPLHIYLHVSCSSRIVRLVITDNASALFRDMHIKSVMRYKVLLITSVNARVIKGKLTLATTTATRFYCDSSIDPIQHFIRKYEVDNHS</sequence>
<reference evidence="1 2" key="2">
    <citation type="journal article" date="2018" name="Hortic Res">
        <title>Improved Brassica rapa reference genome by single-molecule sequencing and chromosome conformation capture technologies.</title>
        <authorList>
            <person name="Zhang L."/>
            <person name="Cai X."/>
            <person name="Wu J."/>
            <person name="Liu M."/>
            <person name="Grob S."/>
            <person name="Cheng F."/>
            <person name="Liang J."/>
            <person name="Cai C."/>
            <person name="Liu Z."/>
            <person name="Liu B."/>
            <person name="Wang F."/>
            <person name="Li S."/>
            <person name="Liu F."/>
            <person name="Li X."/>
            <person name="Cheng L."/>
            <person name="Yang W."/>
            <person name="Li M.H."/>
            <person name="Grossniklaus U."/>
            <person name="Zheng H."/>
            <person name="Wang X."/>
        </authorList>
    </citation>
    <scope>NUCLEOTIDE SEQUENCE [LARGE SCALE GENOMIC DNA]</scope>
    <source>
        <strain evidence="1 2">cv. Chiifu-401-42</strain>
    </source>
</reference>
<proteinExistence type="predicted"/>
<dbReference type="Gramene" id="Bra035275.1">
    <property type="protein sequence ID" value="Bra035275.1-P"/>
    <property type="gene ID" value="Bra035275"/>
</dbReference>
<keyword evidence="2" id="KW-1185">Reference proteome</keyword>
<dbReference type="Proteomes" id="UP000011750">
    <property type="component" value="Chromosome A08"/>
</dbReference>
<dbReference type="InParanoid" id="M4F2H6"/>
<dbReference type="HOGENOM" id="CLU_2052944_0_0_1"/>
<dbReference type="AlphaFoldDB" id="M4F2H6"/>
<evidence type="ECO:0000313" key="2">
    <source>
        <dbReference type="Proteomes" id="UP000011750"/>
    </source>
</evidence>
<evidence type="ECO:0000313" key="1">
    <source>
        <dbReference type="EnsemblPlants" id="Bra035275.1-P"/>
    </source>
</evidence>
<accession>M4F2H6</accession>
<reference evidence="1" key="3">
    <citation type="submission" date="2023-03" db="UniProtKB">
        <authorList>
            <consortium name="EnsemblPlants"/>
        </authorList>
    </citation>
    <scope>IDENTIFICATION</scope>
    <source>
        <strain evidence="1">cv. Chiifu-401-42</strain>
    </source>
</reference>
<dbReference type="EnsemblPlants" id="Bra035275.1">
    <property type="protein sequence ID" value="Bra035275.1-P"/>
    <property type="gene ID" value="Bra035275"/>
</dbReference>
<organism evidence="1 2">
    <name type="scientific">Brassica campestris</name>
    <name type="common">Field mustard</name>
    <dbReference type="NCBI Taxonomy" id="3711"/>
    <lineage>
        <taxon>Eukaryota</taxon>
        <taxon>Viridiplantae</taxon>
        <taxon>Streptophyta</taxon>
        <taxon>Embryophyta</taxon>
        <taxon>Tracheophyta</taxon>
        <taxon>Spermatophyta</taxon>
        <taxon>Magnoliopsida</taxon>
        <taxon>eudicotyledons</taxon>
        <taxon>Gunneridae</taxon>
        <taxon>Pentapetalae</taxon>
        <taxon>rosids</taxon>
        <taxon>malvids</taxon>
        <taxon>Brassicales</taxon>
        <taxon>Brassicaceae</taxon>
        <taxon>Brassiceae</taxon>
        <taxon>Brassica</taxon>
    </lineage>
</organism>